<sequence>MATEHDNEFDFEASTNVTSISFKFNDNYVITDGQPWGGVSSDGGKIIVKAGRSGSEKCAKWFKDYVASNCNNMIHTCDGDNLPDKLNFAIQGILTVDGQNFEVCIGQGHRDSTGENNWHIASKSIIADADAKNGALGIRMLQDGTYGFKLSRG</sequence>
<dbReference type="RefSeq" id="WP_406794932.1">
    <property type="nucleotide sequence ID" value="NZ_JBJHZX010000100.1"/>
</dbReference>
<dbReference type="EMBL" id="JBJHZX010000100">
    <property type="protein sequence ID" value="MFL0198817.1"/>
    <property type="molecule type" value="Genomic_DNA"/>
</dbReference>
<reference evidence="1 2" key="1">
    <citation type="submission" date="2024-11" db="EMBL/GenBank/DDBJ databases">
        <authorList>
            <person name="Heng Y.C."/>
            <person name="Lim A.C.H."/>
            <person name="Lee J.K.Y."/>
            <person name="Kittelmann S."/>
        </authorList>
    </citation>
    <scope>NUCLEOTIDE SEQUENCE [LARGE SCALE GENOMIC DNA]</scope>
    <source>
        <strain evidence="1 2">WILCCON 0269</strain>
    </source>
</reference>
<accession>A0ABW8SRX0</accession>
<protein>
    <submittedName>
        <fullName evidence="1">Uncharacterized protein</fullName>
    </submittedName>
</protein>
<name>A0ABW8SRX0_9CLOT</name>
<dbReference type="Proteomes" id="UP001623660">
    <property type="component" value="Unassembled WGS sequence"/>
</dbReference>
<keyword evidence="2" id="KW-1185">Reference proteome</keyword>
<comment type="caution">
    <text evidence="1">The sequence shown here is derived from an EMBL/GenBank/DDBJ whole genome shotgun (WGS) entry which is preliminary data.</text>
</comment>
<evidence type="ECO:0000313" key="2">
    <source>
        <dbReference type="Proteomes" id="UP001623660"/>
    </source>
</evidence>
<evidence type="ECO:0000313" key="1">
    <source>
        <dbReference type="EMBL" id="MFL0198817.1"/>
    </source>
</evidence>
<proteinExistence type="predicted"/>
<gene>
    <name evidence="1" type="ORF">ACJDU8_25180</name>
</gene>
<organism evidence="1 2">
    <name type="scientific">Candidatus Clostridium eludens</name>
    <dbReference type="NCBI Taxonomy" id="3381663"/>
    <lineage>
        <taxon>Bacteria</taxon>
        <taxon>Bacillati</taxon>
        <taxon>Bacillota</taxon>
        <taxon>Clostridia</taxon>
        <taxon>Eubacteriales</taxon>
        <taxon>Clostridiaceae</taxon>
        <taxon>Clostridium</taxon>
    </lineage>
</organism>